<name>A0A5C2RQ77_9APHY</name>
<feature type="chain" id="PRO_5023095858" evidence="2">
    <location>
        <begin position="24"/>
        <end position="87"/>
    </location>
</feature>
<feature type="region of interest" description="Disordered" evidence="1">
    <location>
        <begin position="28"/>
        <end position="52"/>
    </location>
</feature>
<dbReference type="AlphaFoldDB" id="A0A5C2RQ77"/>
<evidence type="ECO:0000313" key="3">
    <source>
        <dbReference type="EMBL" id="RPD52597.1"/>
    </source>
</evidence>
<reference evidence="3" key="1">
    <citation type="journal article" date="2018" name="Genome Biol. Evol.">
        <title>Genomics and development of Lentinus tigrinus, a white-rot wood-decaying mushroom with dimorphic fruiting bodies.</title>
        <authorList>
            <person name="Wu B."/>
            <person name="Xu Z."/>
            <person name="Knudson A."/>
            <person name="Carlson A."/>
            <person name="Chen N."/>
            <person name="Kovaka S."/>
            <person name="LaButti K."/>
            <person name="Lipzen A."/>
            <person name="Pennachio C."/>
            <person name="Riley R."/>
            <person name="Schakwitz W."/>
            <person name="Umezawa K."/>
            <person name="Ohm R.A."/>
            <person name="Grigoriev I.V."/>
            <person name="Nagy L.G."/>
            <person name="Gibbons J."/>
            <person name="Hibbett D."/>
        </authorList>
    </citation>
    <scope>NUCLEOTIDE SEQUENCE [LARGE SCALE GENOMIC DNA]</scope>
    <source>
        <strain evidence="3">ALCF2SS1-6</strain>
    </source>
</reference>
<dbReference type="Proteomes" id="UP000313359">
    <property type="component" value="Unassembled WGS sequence"/>
</dbReference>
<dbReference type="EMBL" id="ML122351">
    <property type="protein sequence ID" value="RPD52597.1"/>
    <property type="molecule type" value="Genomic_DNA"/>
</dbReference>
<keyword evidence="4" id="KW-1185">Reference proteome</keyword>
<organism evidence="3 4">
    <name type="scientific">Lentinus tigrinus ALCF2SS1-6</name>
    <dbReference type="NCBI Taxonomy" id="1328759"/>
    <lineage>
        <taxon>Eukaryota</taxon>
        <taxon>Fungi</taxon>
        <taxon>Dikarya</taxon>
        <taxon>Basidiomycota</taxon>
        <taxon>Agaricomycotina</taxon>
        <taxon>Agaricomycetes</taxon>
        <taxon>Polyporales</taxon>
        <taxon>Polyporaceae</taxon>
        <taxon>Lentinus</taxon>
    </lineage>
</organism>
<gene>
    <name evidence="3" type="ORF">L227DRAFT_582025</name>
</gene>
<evidence type="ECO:0000313" key="4">
    <source>
        <dbReference type="Proteomes" id="UP000313359"/>
    </source>
</evidence>
<dbReference type="OrthoDB" id="2754246at2759"/>
<evidence type="ECO:0000256" key="1">
    <source>
        <dbReference type="SAM" id="MobiDB-lite"/>
    </source>
</evidence>
<proteinExistence type="predicted"/>
<protein>
    <submittedName>
        <fullName evidence="3">Uncharacterized protein</fullName>
    </submittedName>
</protein>
<feature type="signal peptide" evidence="2">
    <location>
        <begin position="1"/>
        <end position="23"/>
    </location>
</feature>
<evidence type="ECO:0000256" key="2">
    <source>
        <dbReference type="SAM" id="SignalP"/>
    </source>
</evidence>
<keyword evidence="2" id="KW-0732">Signal</keyword>
<accession>A0A5C2RQ77</accession>
<sequence length="87" mass="8977">MSYTRILALLVVPALLLLQAASAADLTRRGLGSGGVSSSLTRRQNDGCPSGWGSCSETTCYPLDGSQCCSGASLFSAVFSVEDDILT</sequence>